<dbReference type="AlphaFoldDB" id="A0A1I2WE46"/>
<evidence type="ECO:0000313" key="2">
    <source>
        <dbReference type="Proteomes" id="UP000198623"/>
    </source>
</evidence>
<gene>
    <name evidence="1" type="ORF">SAMN05216175_12610</name>
</gene>
<evidence type="ECO:0008006" key="3">
    <source>
        <dbReference type="Google" id="ProtNLM"/>
    </source>
</evidence>
<keyword evidence="2" id="KW-1185">Reference proteome</keyword>
<protein>
    <recommendedName>
        <fullName evidence="3">Zinc-finger</fullName>
    </recommendedName>
</protein>
<name>A0A1I2WE46_9GAMM</name>
<accession>A0A1I2WE46</accession>
<reference evidence="2" key="1">
    <citation type="submission" date="2016-10" db="EMBL/GenBank/DDBJ databases">
        <authorList>
            <person name="Varghese N."/>
            <person name="Submissions S."/>
        </authorList>
    </citation>
    <scope>NUCLEOTIDE SEQUENCE [LARGE SCALE GENOMIC DNA]</scope>
    <source>
        <strain evidence="2">CGMCC 1.10971</strain>
    </source>
</reference>
<dbReference type="STRING" id="1045558.SAMN05216175_12610"/>
<dbReference type="Proteomes" id="UP000198623">
    <property type="component" value="Unassembled WGS sequence"/>
</dbReference>
<organism evidence="1 2">
    <name type="scientific">Neptunomonas qingdaonensis</name>
    <dbReference type="NCBI Taxonomy" id="1045558"/>
    <lineage>
        <taxon>Bacteria</taxon>
        <taxon>Pseudomonadati</taxon>
        <taxon>Pseudomonadota</taxon>
        <taxon>Gammaproteobacteria</taxon>
        <taxon>Oceanospirillales</taxon>
        <taxon>Oceanospirillaceae</taxon>
        <taxon>Neptunomonas</taxon>
    </lineage>
</organism>
<evidence type="ECO:0000313" key="1">
    <source>
        <dbReference type="EMBL" id="SFG99584.1"/>
    </source>
</evidence>
<dbReference type="EMBL" id="FOOU01000026">
    <property type="protein sequence ID" value="SFG99584.1"/>
    <property type="molecule type" value="Genomic_DNA"/>
</dbReference>
<sequence>MKSCKQASFLMSKKLDTPLSFIESISLKIHLAMCKSCAECDSQLLSIHTLCQKRHIDTSIKDTDTTQ</sequence>
<proteinExistence type="predicted"/>